<evidence type="ECO:0000256" key="1">
    <source>
        <dbReference type="SAM" id="MobiDB-lite"/>
    </source>
</evidence>
<evidence type="ECO:0000313" key="3">
    <source>
        <dbReference type="Proteomes" id="UP000076532"/>
    </source>
</evidence>
<accession>A0A166F8U9</accession>
<dbReference type="EMBL" id="KV417592">
    <property type="protein sequence ID" value="KZP16554.1"/>
    <property type="molecule type" value="Genomic_DNA"/>
</dbReference>
<organism evidence="2 3">
    <name type="scientific">Athelia psychrophila</name>
    <dbReference type="NCBI Taxonomy" id="1759441"/>
    <lineage>
        <taxon>Eukaryota</taxon>
        <taxon>Fungi</taxon>
        <taxon>Dikarya</taxon>
        <taxon>Basidiomycota</taxon>
        <taxon>Agaricomycotina</taxon>
        <taxon>Agaricomycetes</taxon>
        <taxon>Agaricomycetidae</taxon>
        <taxon>Atheliales</taxon>
        <taxon>Atheliaceae</taxon>
        <taxon>Athelia</taxon>
    </lineage>
</organism>
<keyword evidence="3" id="KW-1185">Reference proteome</keyword>
<evidence type="ECO:0000313" key="2">
    <source>
        <dbReference type="EMBL" id="KZP16554.1"/>
    </source>
</evidence>
<dbReference type="AlphaFoldDB" id="A0A166F8U9"/>
<reference evidence="2 3" key="1">
    <citation type="journal article" date="2016" name="Mol. Biol. Evol.">
        <title>Comparative Genomics of Early-Diverging Mushroom-Forming Fungi Provides Insights into the Origins of Lignocellulose Decay Capabilities.</title>
        <authorList>
            <person name="Nagy L.G."/>
            <person name="Riley R."/>
            <person name="Tritt A."/>
            <person name="Adam C."/>
            <person name="Daum C."/>
            <person name="Floudas D."/>
            <person name="Sun H."/>
            <person name="Yadav J.S."/>
            <person name="Pangilinan J."/>
            <person name="Larsson K.H."/>
            <person name="Matsuura K."/>
            <person name="Barry K."/>
            <person name="Labutti K."/>
            <person name="Kuo R."/>
            <person name="Ohm R.A."/>
            <person name="Bhattacharya S.S."/>
            <person name="Shirouzu T."/>
            <person name="Yoshinaga Y."/>
            <person name="Martin F.M."/>
            <person name="Grigoriev I.V."/>
            <person name="Hibbett D.S."/>
        </authorList>
    </citation>
    <scope>NUCLEOTIDE SEQUENCE [LARGE SCALE GENOMIC DNA]</scope>
    <source>
        <strain evidence="2 3">CBS 109695</strain>
    </source>
</reference>
<sequence length="117" mass="12705">MFPTRTYPARICAPSPNLQPAPNLHPAPTCVRTQPLARTQFPCSPVTSPHVSSRTPYPVWLHPRLHPLALPPTHGALATPNSLHARSPAPMRAQRAPPVSAHTHSLQTPPRPICIPP</sequence>
<name>A0A166F8U9_9AGAM</name>
<dbReference type="Proteomes" id="UP000076532">
    <property type="component" value="Unassembled WGS sequence"/>
</dbReference>
<feature type="region of interest" description="Disordered" evidence="1">
    <location>
        <begin position="71"/>
        <end position="117"/>
    </location>
</feature>
<protein>
    <submittedName>
        <fullName evidence="2">Uncharacterized protein</fullName>
    </submittedName>
</protein>
<gene>
    <name evidence="2" type="ORF">FIBSPDRAFT_957952</name>
</gene>
<proteinExistence type="predicted"/>